<feature type="chain" id="PRO_5021479640" evidence="2">
    <location>
        <begin position="21"/>
        <end position="127"/>
    </location>
</feature>
<dbReference type="Proteomes" id="UP000298030">
    <property type="component" value="Unassembled WGS sequence"/>
</dbReference>
<reference evidence="3 4" key="1">
    <citation type="journal article" date="2019" name="Nat. Ecol. Evol.">
        <title>Megaphylogeny resolves global patterns of mushroom evolution.</title>
        <authorList>
            <person name="Varga T."/>
            <person name="Krizsan K."/>
            <person name="Foldi C."/>
            <person name="Dima B."/>
            <person name="Sanchez-Garcia M."/>
            <person name="Sanchez-Ramirez S."/>
            <person name="Szollosi G.J."/>
            <person name="Szarkandi J.G."/>
            <person name="Papp V."/>
            <person name="Albert L."/>
            <person name="Andreopoulos W."/>
            <person name="Angelini C."/>
            <person name="Antonin V."/>
            <person name="Barry K.W."/>
            <person name="Bougher N.L."/>
            <person name="Buchanan P."/>
            <person name="Buyck B."/>
            <person name="Bense V."/>
            <person name="Catcheside P."/>
            <person name="Chovatia M."/>
            <person name="Cooper J."/>
            <person name="Damon W."/>
            <person name="Desjardin D."/>
            <person name="Finy P."/>
            <person name="Geml J."/>
            <person name="Haridas S."/>
            <person name="Hughes K."/>
            <person name="Justo A."/>
            <person name="Karasinski D."/>
            <person name="Kautmanova I."/>
            <person name="Kiss B."/>
            <person name="Kocsube S."/>
            <person name="Kotiranta H."/>
            <person name="LaButti K.M."/>
            <person name="Lechner B.E."/>
            <person name="Liimatainen K."/>
            <person name="Lipzen A."/>
            <person name="Lukacs Z."/>
            <person name="Mihaltcheva S."/>
            <person name="Morgado L.N."/>
            <person name="Niskanen T."/>
            <person name="Noordeloos M.E."/>
            <person name="Ohm R.A."/>
            <person name="Ortiz-Santana B."/>
            <person name="Ovrebo C."/>
            <person name="Racz N."/>
            <person name="Riley R."/>
            <person name="Savchenko A."/>
            <person name="Shiryaev A."/>
            <person name="Soop K."/>
            <person name="Spirin V."/>
            <person name="Szebenyi C."/>
            <person name="Tomsovsky M."/>
            <person name="Tulloss R.E."/>
            <person name="Uehling J."/>
            <person name="Grigoriev I.V."/>
            <person name="Vagvolgyi C."/>
            <person name="Papp T."/>
            <person name="Martin F.M."/>
            <person name="Miettinen O."/>
            <person name="Hibbett D.S."/>
            <person name="Nagy L.G."/>
        </authorList>
    </citation>
    <scope>NUCLEOTIDE SEQUENCE [LARGE SCALE GENOMIC DNA]</scope>
    <source>
        <strain evidence="3 4">FP101781</strain>
    </source>
</reference>
<gene>
    <name evidence="3" type="ORF">FA13DRAFT_1703815</name>
</gene>
<dbReference type="AlphaFoldDB" id="A0A4Y7TZB3"/>
<comment type="caution">
    <text evidence="3">The sequence shown here is derived from an EMBL/GenBank/DDBJ whole genome shotgun (WGS) entry which is preliminary data.</text>
</comment>
<protein>
    <submittedName>
        <fullName evidence="3">Uncharacterized protein</fullName>
    </submittedName>
</protein>
<evidence type="ECO:0000256" key="1">
    <source>
        <dbReference type="SAM" id="MobiDB-lite"/>
    </source>
</evidence>
<evidence type="ECO:0000313" key="3">
    <source>
        <dbReference type="EMBL" id="TEB39517.1"/>
    </source>
</evidence>
<organism evidence="3 4">
    <name type="scientific">Coprinellus micaceus</name>
    <name type="common">Glistening ink-cap mushroom</name>
    <name type="synonym">Coprinus micaceus</name>
    <dbReference type="NCBI Taxonomy" id="71717"/>
    <lineage>
        <taxon>Eukaryota</taxon>
        <taxon>Fungi</taxon>
        <taxon>Dikarya</taxon>
        <taxon>Basidiomycota</taxon>
        <taxon>Agaricomycotina</taxon>
        <taxon>Agaricomycetes</taxon>
        <taxon>Agaricomycetidae</taxon>
        <taxon>Agaricales</taxon>
        <taxon>Agaricineae</taxon>
        <taxon>Psathyrellaceae</taxon>
        <taxon>Coprinellus</taxon>
    </lineage>
</organism>
<keyword evidence="4" id="KW-1185">Reference proteome</keyword>
<evidence type="ECO:0000256" key="2">
    <source>
        <dbReference type="SAM" id="SignalP"/>
    </source>
</evidence>
<sequence length="127" mass="13569">MRFFATLAVVFVAAVVFVSATPIPSEYQFDLDTREFSNEATLFERAGLWGGVKNAAKSTWDYAAKKIFRIGTQQSPRPAGPGPFSRPAFVAEPRHPEGRGRGPMFALAGPPPALGSRNQADVSSAGA</sequence>
<name>A0A4Y7TZB3_COPMI</name>
<proteinExistence type="predicted"/>
<feature type="compositionally biased region" description="Polar residues" evidence="1">
    <location>
        <begin position="116"/>
        <end position="127"/>
    </location>
</feature>
<feature type="signal peptide" evidence="2">
    <location>
        <begin position="1"/>
        <end position="20"/>
    </location>
</feature>
<feature type="region of interest" description="Disordered" evidence="1">
    <location>
        <begin position="72"/>
        <end position="127"/>
    </location>
</feature>
<keyword evidence="2" id="KW-0732">Signal</keyword>
<accession>A0A4Y7TZB3</accession>
<evidence type="ECO:0000313" key="4">
    <source>
        <dbReference type="Proteomes" id="UP000298030"/>
    </source>
</evidence>
<dbReference type="EMBL" id="QPFP01000001">
    <property type="protein sequence ID" value="TEB39517.1"/>
    <property type="molecule type" value="Genomic_DNA"/>
</dbReference>